<dbReference type="InterPro" id="IPR029058">
    <property type="entry name" value="AB_hydrolase_fold"/>
</dbReference>
<evidence type="ECO:0000256" key="7">
    <source>
        <dbReference type="ARBA" id="ARBA00022963"/>
    </source>
</evidence>
<dbReference type="GO" id="GO:0016042">
    <property type="term" value="P:lipid catabolic process"/>
    <property type="evidence" value="ECO:0007669"/>
    <property type="project" value="UniProtKB-KW"/>
</dbReference>
<gene>
    <name evidence="10" type="ORF">Cni_G14665</name>
</gene>
<dbReference type="AlphaFoldDB" id="A0AAQ3KC39"/>
<sequence>MGHRDIVVTLRDTSTCLEWVENFRTGLVSVDDDGDNSPKVECGFRSLYKTTARDEPSLSSAVVEEVKKLTEQYAGEEMSITLARHNLGAALAADEVAAHVPMAVFSFGGSRVGNRVFANRVEGRGVKVLQVVNAHDLVTRVPAKLLPTSTNGKAEDSAIHRLRKTDNNKIAKSCGAVVVNRPEELQETDVGTGAGLLEVKKFGDDFFLHLLWIAKI</sequence>
<keyword evidence="3" id="KW-0150">Chloroplast</keyword>
<name>A0AAQ3KC39_9LILI</name>
<evidence type="ECO:0000256" key="5">
    <source>
        <dbReference type="ARBA" id="ARBA00022801"/>
    </source>
</evidence>
<feature type="domain" description="Fungal lipase-type" evidence="9">
    <location>
        <begin position="7"/>
        <end position="144"/>
    </location>
</feature>
<evidence type="ECO:0000313" key="11">
    <source>
        <dbReference type="Proteomes" id="UP001327560"/>
    </source>
</evidence>
<dbReference type="InterPro" id="IPR002921">
    <property type="entry name" value="Fungal_lipase-type"/>
</dbReference>
<evidence type="ECO:0000256" key="1">
    <source>
        <dbReference type="ARBA" id="ARBA00004229"/>
    </source>
</evidence>
<proteinExistence type="inferred from homology"/>
<evidence type="ECO:0000256" key="8">
    <source>
        <dbReference type="ARBA" id="ARBA00023098"/>
    </source>
</evidence>
<evidence type="ECO:0000313" key="10">
    <source>
        <dbReference type="EMBL" id="WOL05934.1"/>
    </source>
</evidence>
<organism evidence="10 11">
    <name type="scientific">Canna indica</name>
    <name type="common">Indian-shot</name>
    <dbReference type="NCBI Taxonomy" id="4628"/>
    <lineage>
        <taxon>Eukaryota</taxon>
        <taxon>Viridiplantae</taxon>
        <taxon>Streptophyta</taxon>
        <taxon>Embryophyta</taxon>
        <taxon>Tracheophyta</taxon>
        <taxon>Spermatophyta</taxon>
        <taxon>Magnoliopsida</taxon>
        <taxon>Liliopsida</taxon>
        <taxon>Zingiberales</taxon>
        <taxon>Cannaceae</taxon>
        <taxon>Canna</taxon>
    </lineage>
</organism>
<dbReference type="CDD" id="cd00519">
    <property type="entry name" value="Lipase_3"/>
    <property type="match status" value="1"/>
</dbReference>
<comment type="similarity">
    <text evidence="2">Belongs to the AB hydrolase superfamily. Lipase family.</text>
</comment>
<keyword evidence="7" id="KW-0442">Lipid degradation</keyword>
<evidence type="ECO:0000256" key="2">
    <source>
        <dbReference type="ARBA" id="ARBA00010701"/>
    </source>
</evidence>
<dbReference type="PANTHER" id="PTHR31403">
    <property type="entry name" value="PHOSPHOLIPASE A1-IBETA2, CHLOROPLASTIC"/>
    <property type="match status" value="1"/>
</dbReference>
<dbReference type="SUPFAM" id="SSF53474">
    <property type="entry name" value="alpha/beta-Hydrolases"/>
    <property type="match status" value="1"/>
</dbReference>
<keyword evidence="8" id="KW-0443">Lipid metabolism</keyword>
<keyword evidence="4" id="KW-0934">Plastid</keyword>
<reference evidence="10 11" key="1">
    <citation type="submission" date="2023-10" db="EMBL/GenBank/DDBJ databases">
        <title>Chromosome-scale genome assembly provides insights into flower coloration mechanisms of Canna indica.</title>
        <authorList>
            <person name="Li C."/>
        </authorList>
    </citation>
    <scope>NUCLEOTIDE SEQUENCE [LARGE SCALE GENOMIC DNA]</scope>
    <source>
        <tissue evidence="10">Flower</tissue>
    </source>
</reference>
<keyword evidence="6" id="KW-0809">Transit peptide</keyword>
<dbReference type="Pfam" id="PF01764">
    <property type="entry name" value="Lipase_3"/>
    <property type="match status" value="1"/>
</dbReference>
<evidence type="ECO:0000256" key="3">
    <source>
        <dbReference type="ARBA" id="ARBA00022528"/>
    </source>
</evidence>
<dbReference type="InterPro" id="IPR027409">
    <property type="entry name" value="GroEL-like_apical_dom_sf"/>
</dbReference>
<dbReference type="EMBL" id="CP136893">
    <property type="protein sequence ID" value="WOL05934.1"/>
    <property type="molecule type" value="Genomic_DNA"/>
</dbReference>
<evidence type="ECO:0000256" key="6">
    <source>
        <dbReference type="ARBA" id="ARBA00022946"/>
    </source>
</evidence>
<evidence type="ECO:0000256" key="4">
    <source>
        <dbReference type="ARBA" id="ARBA00022640"/>
    </source>
</evidence>
<dbReference type="GO" id="GO:0009507">
    <property type="term" value="C:chloroplast"/>
    <property type="evidence" value="ECO:0007669"/>
    <property type="project" value="UniProtKB-SubCell"/>
</dbReference>
<accession>A0AAQ3KC39</accession>
<keyword evidence="11" id="KW-1185">Reference proteome</keyword>
<dbReference type="PANTHER" id="PTHR31403:SF65">
    <property type="entry name" value="OS08G0143600 PROTEIN"/>
    <property type="match status" value="1"/>
</dbReference>
<dbReference type="Gene3D" id="3.40.50.1820">
    <property type="entry name" value="alpha/beta hydrolase"/>
    <property type="match status" value="1"/>
</dbReference>
<dbReference type="SUPFAM" id="SSF52029">
    <property type="entry name" value="GroEL apical domain-like"/>
    <property type="match status" value="1"/>
</dbReference>
<evidence type="ECO:0000259" key="9">
    <source>
        <dbReference type="Pfam" id="PF01764"/>
    </source>
</evidence>
<dbReference type="Proteomes" id="UP001327560">
    <property type="component" value="Chromosome 4"/>
</dbReference>
<dbReference type="GO" id="GO:0004620">
    <property type="term" value="F:phospholipase activity"/>
    <property type="evidence" value="ECO:0007669"/>
    <property type="project" value="UniProtKB-ARBA"/>
</dbReference>
<keyword evidence="5" id="KW-0378">Hydrolase</keyword>
<protein>
    <recommendedName>
        <fullName evidence="9">Fungal lipase-type domain-containing protein</fullName>
    </recommendedName>
</protein>
<comment type="subcellular location">
    <subcellularLocation>
        <location evidence="1">Plastid</location>
        <location evidence="1">Chloroplast</location>
    </subcellularLocation>
</comment>